<comment type="caution">
    <text evidence="4">The sequence shown here is derived from an EMBL/GenBank/DDBJ whole genome shotgun (WGS) entry which is preliminary data.</text>
</comment>
<dbReference type="EMBL" id="JBHMBE010000004">
    <property type="protein sequence ID" value="MFB9646673.1"/>
    <property type="molecule type" value="Genomic_DNA"/>
</dbReference>
<evidence type="ECO:0000256" key="2">
    <source>
        <dbReference type="ARBA" id="ARBA00023033"/>
    </source>
</evidence>
<dbReference type="PANTHER" id="PTHR13789:SF309">
    <property type="entry name" value="PUTATIVE (AFU_ORTHOLOGUE AFUA_6G14510)-RELATED"/>
    <property type="match status" value="1"/>
</dbReference>
<accession>A0ABV5T239</accession>
<keyword evidence="5" id="KW-1185">Reference proteome</keyword>
<reference evidence="4 5" key="1">
    <citation type="submission" date="2024-09" db="EMBL/GenBank/DDBJ databases">
        <authorList>
            <person name="Sun Q."/>
            <person name="Mori K."/>
        </authorList>
    </citation>
    <scope>NUCLEOTIDE SEQUENCE [LARGE SCALE GENOMIC DNA]</scope>
    <source>
        <strain evidence="4 5">JCM 1342</strain>
    </source>
</reference>
<dbReference type="Proteomes" id="UP001589611">
    <property type="component" value="Unassembled WGS sequence"/>
</dbReference>
<dbReference type="Pfam" id="PF01494">
    <property type="entry name" value="FAD_binding_3"/>
    <property type="match status" value="1"/>
</dbReference>
<dbReference type="InterPro" id="IPR050493">
    <property type="entry name" value="FAD-dep_Monooxygenase_BioMet"/>
</dbReference>
<gene>
    <name evidence="4" type="ORF">ACFFPJ_12805</name>
</gene>
<keyword evidence="1" id="KW-0560">Oxidoreductase</keyword>
<evidence type="ECO:0000259" key="3">
    <source>
        <dbReference type="Pfam" id="PF01494"/>
    </source>
</evidence>
<evidence type="ECO:0000256" key="1">
    <source>
        <dbReference type="ARBA" id="ARBA00023002"/>
    </source>
</evidence>
<protein>
    <submittedName>
        <fullName evidence="4">FAD-dependent monooxygenase</fullName>
    </submittedName>
</protein>
<sequence>MTAVQNVAVIGAGVAGLAAAIRLADAGVAVDLIESQPELTALGSGISLQSNALHAFATLGVWDEAAAAGYAFDGLTLRAPGPGAPVIARRTEGATATEGLPSAAGLRSAGGLPSAMGMPRPALARILLDRAEAAGVRTRFGIRVTGTEERGTLVAVLSDGGEVGEYDLVIGADGLHSAVRTGLGIDTGPEPTGMGIWRAFVSRPAEVQTTELYYGGPAYIAGYTPTGEDSMYAFLVFDAEKHFDMSAQDAAHFMVESSRSYGGPWDAVRADLEAGHAAVNYTWFTQHVLPAPWNRGRVVLIGDAAHSCPPTIAQGAAQSLEDALVLTELLEAHTSVDAELWDEFHRRRVARATAVVDASVQLAEWQRDGQDHSADMPRLIGELAQRLAERV</sequence>
<feature type="domain" description="FAD-binding" evidence="3">
    <location>
        <begin position="6"/>
        <end position="359"/>
    </location>
</feature>
<dbReference type="InterPro" id="IPR002938">
    <property type="entry name" value="FAD-bd"/>
</dbReference>
<name>A0ABV5T239_9MICO</name>
<evidence type="ECO:0000313" key="5">
    <source>
        <dbReference type="Proteomes" id="UP001589611"/>
    </source>
</evidence>
<organism evidence="4 5">
    <name type="scientific">Microbacterium terregens</name>
    <dbReference type="NCBI Taxonomy" id="69363"/>
    <lineage>
        <taxon>Bacteria</taxon>
        <taxon>Bacillati</taxon>
        <taxon>Actinomycetota</taxon>
        <taxon>Actinomycetes</taxon>
        <taxon>Micrococcales</taxon>
        <taxon>Microbacteriaceae</taxon>
        <taxon>Microbacterium</taxon>
    </lineage>
</organism>
<keyword evidence="2 4" id="KW-0503">Monooxygenase</keyword>
<dbReference type="RefSeq" id="WP_344715363.1">
    <property type="nucleotide sequence ID" value="NZ_BAAAWH010000001.1"/>
</dbReference>
<dbReference type="InterPro" id="IPR036188">
    <property type="entry name" value="FAD/NAD-bd_sf"/>
</dbReference>
<dbReference type="PRINTS" id="PR00420">
    <property type="entry name" value="RNGMNOXGNASE"/>
</dbReference>
<dbReference type="GO" id="GO:0004497">
    <property type="term" value="F:monooxygenase activity"/>
    <property type="evidence" value="ECO:0007669"/>
    <property type="project" value="UniProtKB-KW"/>
</dbReference>
<dbReference type="PANTHER" id="PTHR13789">
    <property type="entry name" value="MONOOXYGENASE"/>
    <property type="match status" value="1"/>
</dbReference>
<proteinExistence type="predicted"/>
<dbReference type="SUPFAM" id="SSF51905">
    <property type="entry name" value="FAD/NAD(P)-binding domain"/>
    <property type="match status" value="1"/>
</dbReference>
<dbReference type="Gene3D" id="3.50.50.60">
    <property type="entry name" value="FAD/NAD(P)-binding domain"/>
    <property type="match status" value="1"/>
</dbReference>
<evidence type="ECO:0000313" key="4">
    <source>
        <dbReference type="EMBL" id="MFB9646673.1"/>
    </source>
</evidence>